<dbReference type="EMBL" id="GGEC01091247">
    <property type="protein sequence ID" value="MBX71731.1"/>
    <property type="molecule type" value="Transcribed_RNA"/>
</dbReference>
<organism evidence="1">
    <name type="scientific">Rhizophora mucronata</name>
    <name type="common">Asiatic mangrove</name>
    <dbReference type="NCBI Taxonomy" id="61149"/>
    <lineage>
        <taxon>Eukaryota</taxon>
        <taxon>Viridiplantae</taxon>
        <taxon>Streptophyta</taxon>
        <taxon>Embryophyta</taxon>
        <taxon>Tracheophyta</taxon>
        <taxon>Spermatophyta</taxon>
        <taxon>Magnoliopsida</taxon>
        <taxon>eudicotyledons</taxon>
        <taxon>Gunneridae</taxon>
        <taxon>Pentapetalae</taxon>
        <taxon>rosids</taxon>
        <taxon>fabids</taxon>
        <taxon>Malpighiales</taxon>
        <taxon>Rhizophoraceae</taxon>
        <taxon>Rhizophora</taxon>
    </lineage>
</organism>
<reference evidence="1" key="1">
    <citation type="submission" date="2018-02" db="EMBL/GenBank/DDBJ databases">
        <title>Rhizophora mucronata_Transcriptome.</title>
        <authorList>
            <person name="Meera S.P."/>
            <person name="Sreeshan A."/>
            <person name="Augustine A."/>
        </authorList>
    </citation>
    <scope>NUCLEOTIDE SEQUENCE</scope>
    <source>
        <tissue evidence="1">Leaf</tissue>
    </source>
</reference>
<sequence>MGSEKEWRTLDRRMSPRNSWTERSQGFQCSISADTFCEKTEGWRDRYVTWKDCSC</sequence>
<dbReference type="AlphaFoldDB" id="A0A2P2QXV5"/>
<protein>
    <submittedName>
        <fullName evidence="1">Uncharacterized protein</fullName>
    </submittedName>
</protein>
<proteinExistence type="predicted"/>
<evidence type="ECO:0000313" key="1">
    <source>
        <dbReference type="EMBL" id="MBX71731.1"/>
    </source>
</evidence>
<accession>A0A2P2QXV5</accession>
<name>A0A2P2QXV5_RHIMU</name>